<dbReference type="EMBL" id="ADFP01000135">
    <property type="protein sequence ID" value="EFB89402.1"/>
    <property type="molecule type" value="Genomic_DNA"/>
</dbReference>
<dbReference type="PANTHER" id="PTHR43048">
    <property type="entry name" value="METHYLMALONYL-COA EPIMERASE"/>
    <property type="match status" value="1"/>
</dbReference>
<dbReference type="PROSITE" id="PS51819">
    <property type="entry name" value="VOC"/>
    <property type="match status" value="1"/>
</dbReference>
<comment type="caution">
    <text evidence="5">The sequence shown here is derived from an EMBL/GenBank/DDBJ whole genome shotgun (WGS) entry which is preliminary data.</text>
</comment>
<dbReference type="Proteomes" id="UP000006462">
    <property type="component" value="Unassembled WGS sequence"/>
</dbReference>
<sequence>MKMNLTVVDHLGVAVPSIDEALAFWQDTLGVKCHGVEEVADQKVKTAFLPIKDTEVELLEPTSADSPVAKFMEKNGGRGGLHHVAIRVENLEAALAELKEKGVRLIDEKPRRGAGGAMIAFLHPKSTGGVLLELCERQ</sequence>
<reference evidence="5 6" key="1">
    <citation type="submission" date="2009-12" db="EMBL/GenBank/DDBJ databases">
        <authorList>
            <person name="Shrivastava S."/>
            <person name="Madupu R."/>
            <person name="Durkin A.S."/>
            <person name="Torralba M."/>
            <person name="Methe B."/>
            <person name="Sutton G.G."/>
            <person name="Strausberg R.L."/>
            <person name="Nelson K.E."/>
        </authorList>
    </citation>
    <scope>NUCLEOTIDE SEQUENCE [LARGE SCALE GENOMIC DNA]</scope>
    <source>
        <strain evidence="5 6">W5455</strain>
    </source>
</reference>
<comment type="similarity">
    <text evidence="1">Belongs to the methylmalonyl-CoA epimerase family.</text>
</comment>
<keyword evidence="3" id="KW-0175">Coiled coil</keyword>
<dbReference type="InterPro" id="IPR037523">
    <property type="entry name" value="VOC_core"/>
</dbReference>
<evidence type="ECO:0000313" key="6">
    <source>
        <dbReference type="Proteomes" id="UP000006462"/>
    </source>
</evidence>
<dbReference type="InterPro" id="IPR017515">
    <property type="entry name" value="MeMalonyl-CoA_epimerase"/>
</dbReference>
<gene>
    <name evidence="5" type="primary">mce</name>
    <name evidence="5" type="ORF">HMPREF7215_0168</name>
</gene>
<evidence type="ECO:0000259" key="4">
    <source>
        <dbReference type="PROSITE" id="PS51819"/>
    </source>
</evidence>
<evidence type="ECO:0000256" key="1">
    <source>
        <dbReference type="ARBA" id="ARBA00009308"/>
    </source>
</evidence>
<dbReference type="Pfam" id="PF13669">
    <property type="entry name" value="Glyoxalase_4"/>
    <property type="match status" value="1"/>
</dbReference>
<feature type="domain" description="VOC" evidence="4">
    <location>
        <begin position="7"/>
        <end position="137"/>
    </location>
</feature>
<dbReference type="Gene3D" id="3.10.180.10">
    <property type="entry name" value="2,3-Dihydroxybiphenyl 1,2-Dioxygenase, domain 1"/>
    <property type="match status" value="1"/>
</dbReference>
<dbReference type="InterPro" id="IPR051785">
    <property type="entry name" value="MMCE/EMCE_epimerase"/>
</dbReference>
<dbReference type="InterPro" id="IPR029068">
    <property type="entry name" value="Glyas_Bleomycin-R_OHBP_Dase"/>
</dbReference>
<keyword evidence="5" id="KW-0413">Isomerase</keyword>
<name>A0ABP2HQW8_9BACT</name>
<protein>
    <submittedName>
        <fullName evidence="5">Methylmalonyl-CoA epimerase</fullName>
        <ecNumber evidence="5">5.1.99.1</ecNumber>
    </submittedName>
</protein>
<proteinExistence type="inferred from homology"/>
<dbReference type="GO" id="GO:0004493">
    <property type="term" value="F:methylmalonyl-CoA epimerase activity"/>
    <property type="evidence" value="ECO:0007669"/>
    <property type="project" value="UniProtKB-EC"/>
</dbReference>
<keyword evidence="6" id="KW-1185">Reference proteome</keyword>
<dbReference type="PANTHER" id="PTHR43048:SF3">
    <property type="entry name" value="METHYLMALONYL-COA EPIMERASE, MITOCHONDRIAL"/>
    <property type="match status" value="1"/>
</dbReference>
<evidence type="ECO:0000256" key="3">
    <source>
        <dbReference type="SAM" id="Coils"/>
    </source>
</evidence>
<evidence type="ECO:0000256" key="2">
    <source>
        <dbReference type="ARBA" id="ARBA00022723"/>
    </source>
</evidence>
<accession>A0ABP2HQW8</accession>
<dbReference type="NCBIfam" id="TIGR03081">
    <property type="entry name" value="metmalonyl_epim"/>
    <property type="match status" value="1"/>
</dbReference>
<dbReference type="SUPFAM" id="SSF54593">
    <property type="entry name" value="Glyoxalase/Bleomycin resistance protein/Dihydroxybiphenyl dioxygenase"/>
    <property type="match status" value="1"/>
</dbReference>
<evidence type="ECO:0000313" key="5">
    <source>
        <dbReference type="EMBL" id="EFB89402.1"/>
    </source>
</evidence>
<dbReference type="EC" id="5.1.99.1" evidence="5"/>
<organism evidence="5 6">
    <name type="scientific">Pyramidobacter piscolens W5455</name>
    <dbReference type="NCBI Taxonomy" id="352165"/>
    <lineage>
        <taxon>Bacteria</taxon>
        <taxon>Thermotogati</taxon>
        <taxon>Synergistota</taxon>
        <taxon>Synergistia</taxon>
        <taxon>Synergistales</taxon>
        <taxon>Dethiosulfovibrionaceae</taxon>
        <taxon>Pyramidobacter</taxon>
    </lineage>
</organism>
<keyword evidence="2" id="KW-0479">Metal-binding</keyword>
<feature type="coiled-coil region" evidence="3">
    <location>
        <begin position="81"/>
        <end position="108"/>
    </location>
</feature>
<dbReference type="CDD" id="cd07249">
    <property type="entry name" value="MMCE"/>
    <property type="match status" value="1"/>
</dbReference>